<comment type="caution">
    <text evidence="2">The sequence shown here is derived from an EMBL/GenBank/DDBJ whole genome shotgun (WGS) entry which is preliminary data.</text>
</comment>
<dbReference type="EMBL" id="LVLJ01002123">
    <property type="protein sequence ID" value="OAE26706.1"/>
    <property type="molecule type" value="Genomic_DNA"/>
</dbReference>
<evidence type="ECO:0000256" key="1">
    <source>
        <dbReference type="SAM" id="MobiDB-lite"/>
    </source>
</evidence>
<protein>
    <submittedName>
        <fullName evidence="2">Uncharacterized protein</fullName>
    </submittedName>
</protein>
<proteinExistence type="predicted"/>
<organism evidence="2 3">
    <name type="scientific">Marchantia polymorpha subsp. ruderalis</name>
    <dbReference type="NCBI Taxonomy" id="1480154"/>
    <lineage>
        <taxon>Eukaryota</taxon>
        <taxon>Viridiplantae</taxon>
        <taxon>Streptophyta</taxon>
        <taxon>Embryophyta</taxon>
        <taxon>Marchantiophyta</taxon>
        <taxon>Marchantiopsida</taxon>
        <taxon>Marchantiidae</taxon>
        <taxon>Marchantiales</taxon>
        <taxon>Marchantiaceae</taxon>
        <taxon>Marchantia</taxon>
    </lineage>
</organism>
<dbReference type="AlphaFoldDB" id="A0A176W3F8"/>
<accession>A0A176W3F8</accession>
<gene>
    <name evidence="2" type="ORF">AXG93_3310s1050</name>
</gene>
<sequence>MASALRRWWNLKPHRERPVDDTLYLGSSARKDQESIAPSNLRTALKGTVNNKSLESEMEADEKDRHIAHAGGFRPPFNLQETFVQDVEIGESRPTPYKFRDIWCP</sequence>
<reference evidence="2" key="1">
    <citation type="submission" date="2016-03" db="EMBL/GenBank/DDBJ databases">
        <title>Mechanisms controlling the formation of the plant cell surface in tip-growing cells are functionally conserved among land plants.</title>
        <authorList>
            <person name="Honkanen S."/>
            <person name="Jones V.A."/>
            <person name="Morieri G."/>
            <person name="Champion C."/>
            <person name="Hetherington A.J."/>
            <person name="Kelly S."/>
            <person name="Saint-Marcoux D."/>
            <person name="Proust H."/>
            <person name="Prescott H."/>
            <person name="Dolan L."/>
        </authorList>
    </citation>
    <scope>NUCLEOTIDE SEQUENCE [LARGE SCALE GENOMIC DNA]</scope>
    <source>
        <tissue evidence="2">Whole gametophyte</tissue>
    </source>
</reference>
<feature type="region of interest" description="Disordered" evidence="1">
    <location>
        <begin position="48"/>
        <end position="73"/>
    </location>
</feature>
<evidence type="ECO:0000313" key="3">
    <source>
        <dbReference type="Proteomes" id="UP000077202"/>
    </source>
</evidence>
<evidence type="ECO:0000313" key="2">
    <source>
        <dbReference type="EMBL" id="OAE26706.1"/>
    </source>
</evidence>
<dbReference type="Proteomes" id="UP000077202">
    <property type="component" value="Unassembled WGS sequence"/>
</dbReference>
<name>A0A176W3F8_MARPO</name>
<keyword evidence="3" id="KW-1185">Reference proteome</keyword>